<dbReference type="AlphaFoldDB" id="A0A917AJ51"/>
<reference evidence="2" key="2">
    <citation type="submission" date="2020-09" db="EMBL/GenBank/DDBJ databases">
        <authorList>
            <person name="Sun Q."/>
            <person name="Zhou Y."/>
        </authorList>
    </citation>
    <scope>NUCLEOTIDE SEQUENCE</scope>
    <source>
        <strain evidence="2">CGMCC 1.12698</strain>
    </source>
</reference>
<protein>
    <recommendedName>
        <fullName evidence="1">WYL domain-containing protein</fullName>
    </recommendedName>
</protein>
<evidence type="ECO:0000259" key="1">
    <source>
        <dbReference type="Pfam" id="PF13280"/>
    </source>
</evidence>
<dbReference type="Pfam" id="PF13280">
    <property type="entry name" value="WYL"/>
    <property type="match status" value="1"/>
</dbReference>
<comment type="caution">
    <text evidence="2">The sequence shown here is derived from an EMBL/GenBank/DDBJ whole genome shotgun (WGS) entry which is preliminary data.</text>
</comment>
<reference evidence="2" key="1">
    <citation type="journal article" date="2014" name="Int. J. Syst. Evol. Microbiol.">
        <title>Complete genome sequence of Corynebacterium casei LMG S-19264T (=DSM 44701T), isolated from a smear-ripened cheese.</title>
        <authorList>
            <consortium name="US DOE Joint Genome Institute (JGI-PGF)"/>
            <person name="Walter F."/>
            <person name="Albersmeier A."/>
            <person name="Kalinowski J."/>
            <person name="Ruckert C."/>
        </authorList>
    </citation>
    <scope>NUCLEOTIDE SEQUENCE</scope>
    <source>
        <strain evidence="2">CGMCC 1.12698</strain>
    </source>
</reference>
<proteinExistence type="predicted"/>
<accession>A0A917AJ51</accession>
<dbReference type="EMBL" id="BMFK01000001">
    <property type="protein sequence ID" value="GGE54837.1"/>
    <property type="molecule type" value="Genomic_DNA"/>
</dbReference>
<sequence>MYEMSSGKESTRTIEPYGFLHYNEFFYCTGLCANRKAMRIVKLSRMKRIQLVNEIYTVPEDFNIQMEFPKLCII</sequence>
<keyword evidence="3" id="KW-1185">Reference proteome</keyword>
<dbReference type="PROSITE" id="PS52050">
    <property type="entry name" value="WYL"/>
    <property type="match status" value="1"/>
</dbReference>
<name>A0A917AJ51_9BACI</name>
<evidence type="ECO:0000313" key="2">
    <source>
        <dbReference type="EMBL" id="GGE54837.1"/>
    </source>
</evidence>
<evidence type="ECO:0000313" key="3">
    <source>
        <dbReference type="Proteomes" id="UP000605259"/>
    </source>
</evidence>
<organism evidence="2 3">
    <name type="scientific">Priestia taiwanensis</name>
    <dbReference type="NCBI Taxonomy" id="1347902"/>
    <lineage>
        <taxon>Bacteria</taxon>
        <taxon>Bacillati</taxon>
        <taxon>Bacillota</taxon>
        <taxon>Bacilli</taxon>
        <taxon>Bacillales</taxon>
        <taxon>Bacillaceae</taxon>
        <taxon>Priestia</taxon>
    </lineage>
</organism>
<dbReference type="Proteomes" id="UP000605259">
    <property type="component" value="Unassembled WGS sequence"/>
</dbReference>
<feature type="domain" description="WYL" evidence="1">
    <location>
        <begin position="2"/>
        <end position="50"/>
    </location>
</feature>
<gene>
    <name evidence="2" type="ORF">GCM10007140_01440</name>
</gene>
<dbReference type="InterPro" id="IPR026881">
    <property type="entry name" value="WYL_dom"/>
</dbReference>